<reference evidence="1 2" key="1">
    <citation type="submission" date="2016-10" db="EMBL/GenBank/DDBJ databases">
        <title>Pseudoalteromonas amylolytica sp. nov., isolated from the surface seawater.</title>
        <authorList>
            <person name="Wu Y.-H."/>
            <person name="Cheng H."/>
            <person name="Jin X.-B."/>
            <person name="Wang C.-S."/>
            <person name="Xu X.-W."/>
        </authorList>
    </citation>
    <scope>NUCLEOTIDE SEQUENCE [LARGE SCALE GENOMIC DNA]</scope>
    <source>
        <strain evidence="1 2">JCM 12483</strain>
    </source>
</reference>
<dbReference type="STRING" id="327939.BIW53_09270"/>
<gene>
    <name evidence="1" type="ORF">BIW53_09270</name>
</gene>
<dbReference type="Proteomes" id="UP000180253">
    <property type="component" value="Unassembled WGS sequence"/>
</dbReference>
<dbReference type="SUPFAM" id="SSF50939">
    <property type="entry name" value="Sialidases"/>
    <property type="match status" value="1"/>
</dbReference>
<organism evidence="1 2">
    <name type="scientific">Pseudoalteromonas byunsanensis</name>
    <dbReference type="NCBI Taxonomy" id="327939"/>
    <lineage>
        <taxon>Bacteria</taxon>
        <taxon>Pseudomonadati</taxon>
        <taxon>Pseudomonadota</taxon>
        <taxon>Gammaproteobacteria</taxon>
        <taxon>Alteromonadales</taxon>
        <taxon>Pseudoalteromonadaceae</taxon>
        <taxon>Pseudoalteromonas</taxon>
    </lineage>
</organism>
<sequence length="744" mass="82924">MKRFLILPVLFSFNTWAINSDPHSDIFNVYKYLKDKEGNCITQEPLSKARCIAKARNTVTQFKTGYGYIGHVFGLKGTQNDHVNKVHSSGLDLDLDGLKDPITKYSGPVSTYTAKHYPIAVKHNHFTYFVYSGPVILDNGNLNNLTDLEVATASVVNPYSMGDINGSINKEAGANQGVSPFGRHKYSNGQYLPDNSGCFFNVGAYLSALDSNDPNVDTKEYDREFRDHRALKFDPDRNYLCNKTNTIGVYVGKYNHTTKKVSRPVLVHAKYTDDPHDNAVINVDNNGHVVVLVAGRGPRRGSFVFRTSVAGDLSTFKDVTPESIDYAAIFDKTAHAAGLDKTATLFEADSEQFRGMAYPKLFSLPDNDGTMRVIYTVYCKGRQGDQLPINANSTCTNTKGGGQSRQLHTATMTYDKTIGKMVIDIKKHQVLAALGGHYAIAKAKGNEIHLAFNAHLDANTDNRVNLYHMFSTDGGKSWKYLDKYGYERDIVTPIVSKTEIDKLAVIQDRDLSDFTSTVTARTFVKDIDFKRENNTLQVYALTVRSCVNNSSIACTNGQGYLPTTESIHSLYRSYWNGRRWANLKLTDSVDHNYSTGMVSNVKDQGIFQVFYPKTQESYNNALAGGGVAMYREVITPERHSIGHFDLAPVTRKPKTKQYYKNLCEFNYIRSVLNGSDDIVGIMSASNPQRFEPSKVNSSMPASPLFLLSSTGRIFRLPMFIDPNDEEASLREEDGDLGISCNVQL</sequence>
<name>A0A1S1N974_9GAMM</name>
<dbReference type="AlphaFoldDB" id="A0A1S1N974"/>
<keyword evidence="2" id="KW-1185">Reference proteome</keyword>
<dbReference type="OrthoDB" id="183671at2"/>
<protein>
    <submittedName>
        <fullName evidence="1">Uncharacterized protein</fullName>
    </submittedName>
</protein>
<dbReference type="RefSeq" id="WP_070991549.1">
    <property type="nucleotide sequence ID" value="NZ_CBCSHD010000001.1"/>
</dbReference>
<dbReference type="InterPro" id="IPR036278">
    <property type="entry name" value="Sialidase_sf"/>
</dbReference>
<comment type="caution">
    <text evidence="1">The sequence shown here is derived from an EMBL/GenBank/DDBJ whole genome shotgun (WGS) entry which is preliminary data.</text>
</comment>
<accession>A0A1S1N974</accession>
<dbReference type="EMBL" id="MNAN01000028">
    <property type="protein sequence ID" value="OHU95982.1"/>
    <property type="molecule type" value="Genomic_DNA"/>
</dbReference>
<evidence type="ECO:0000313" key="1">
    <source>
        <dbReference type="EMBL" id="OHU95982.1"/>
    </source>
</evidence>
<proteinExistence type="predicted"/>
<evidence type="ECO:0000313" key="2">
    <source>
        <dbReference type="Proteomes" id="UP000180253"/>
    </source>
</evidence>